<keyword evidence="2" id="KW-1185">Reference proteome</keyword>
<name>A0ABS2HW72_9ACTN</name>
<dbReference type="Gene3D" id="1.10.1740.10">
    <property type="match status" value="1"/>
</dbReference>
<dbReference type="RefSeq" id="WP_205083175.1">
    <property type="nucleotide sequence ID" value="NZ_JAFEUF010000055.1"/>
</dbReference>
<dbReference type="EMBL" id="JAFEUF010000055">
    <property type="protein sequence ID" value="MBM7054885.1"/>
    <property type="molecule type" value="Genomic_DNA"/>
</dbReference>
<dbReference type="InterPro" id="IPR013325">
    <property type="entry name" value="RNA_pol_sigma_r2"/>
</dbReference>
<reference evidence="1 2" key="1">
    <citation type="submission" date="2021-02" db="EMBL/GenBank/DDBJ databases">
        <title>Genome Streptomyces sp. RHZ10.</title>
        <authorList>
            <person name="Besaury L."/>
        </authorList>
    </citation>
    <scope>NUCLEOTIDE SEQUENCE [LARGE SCALE GENOMIC DNA]</scope>
    <source>
        <strain evidence="1 2">RHZ10</strain>
    </source>
</reference>
<accession>A0ABS2HW72</accession>
<evidence type="ECO:0000313" key="2">
    <source>
        <dbReference type="Proteomes" id="UP000712045"/>
    </source>
</evidence>
<gene>
    <name evidence="1" type="ORF">JS521_13655</name>
</gene>
<dbReference type="Proteomes" id="UP000712045">
    <property type="component" value="Unassembled WGS sequence"/>
</dbReference>
<evidence type="ECO:0000313" key="1">
    <source>
        <dbReference type="EMBL" id="MBM7054885.1"/>
    </source>
</evidence>
<proteinExistence type="predicted"/>
<organism evidence="1 2">
    <name type="scientific">Streptomyces durocortorensis</name>
    <dbReference type="NCBI Taxonomy" id="2811104"/>
    <lineage>
        <taxon>Bacteria</taxon>
        <taxon>Bacillati</taxon>
        <taxon>Actinomycetota</taxon>
        <taxon>Actinomycetes</taxon>
        <taxon>Kitasatosporales</taxon>
        <taxon>Streptomycetaceae</taxon>
        <taxon>Streptomyces</taxon>
    </lineage>
</organism>
<dbReference type="SUPFAM" id="SSF88946">
    <property type="entry name" value="Sigma2 domain of RNA polymerase sigma factors"/>
    <property type="match status" value="1"/>
</dbReference>
<sequence length="105" mass="11280">MNHAARTSHAPLPGPGCAVPGRTAEHIDDLLVQVAYGSEDALGRLYDLLAPILLALLRTRPATADDAPDVLVEVFTGIWRDAPAYTPGPNGLEWVLDRTRERAAV</sequence>
<protein>
    <submittedName>
        <fullName evidence="1">Uncharacterized protein</fullName>
    </submittedName>
</protein>
<comment type="caution">
    <text evidence="1">The sequence shown here is derived from an EMBL/GenBank/DDBJ whole genome shotgun (WGS) entry which is preliminary data.</text>
</comment>